<keyword evidence="2" id="KW-0472">Membrane</keyword>
<dbReference type="Pfam" id="PF04977">
    <property type="entry name" value="DivIC"/>
    <property type="match status" value="1"/>
</dbReference>
<keyword evidence="1" id="KW-0175">Coiled coil</keyword>
<gene>
    <name evidence="3" type="ORF">AVDCRST_MAG65-709</name>
</gene>
<keyword evidence="2" id="KW-0812">Transmembrane</keyword>
<reference evidence="3" key="1">
    <citation type="submission" date="2020-02" db="EMBL/GenBank/DDBJ databases">
        <authorList>
            <person name="Meier V. D."/>
        </authorList>
    </citation>
    <scope>NUCLEOTIDE SEQUENCE</scope>
    <source>
        <strain evidence="3">AVDCRST_MAG65</strain>
    </source>
</reference>
<keyword evidence="2" id="KW-1133">Transmembrane helix</keyword>
<organism evidence="3">
    <name type="scientific">uncultured Solirubrobacteraceae bacterium</name>
    <dbReference type="NCBI Taxonomy" id="1162706"/>
    <lineage>
        <taxon>Bacteria</taxon>
        <taxon>Bacillati</taxon>
        <taxon>Actinomycetota</taxon>
        <taxon>Thermoleophilia</taxon>
        <taxon>Solirubrobacterales</taxon>
        <taxon>Solirubrobacteraceae</taxon>
        <taxon>environmental samples</taxon>
    </lineage>
</organism>
<sequence>MAAEHISRIHWERLARWALLGVLVLIVYLYIGPTRSWIAAYAEAREKRAEVAELRARNAQLKRRHAELQRAATLEREARRLGMVRAGERAYVVTGLPDG</sequence>
<dbReference type="EMBL" id="CADCVL010000117">
    <property type="protein sequence ID" value="CAA9470264.1"/>
    <property type="molecule type" value="Genomic_DNA"/>
</dbReference>
<evidence type="ECO:0000256" key="1">
    <source>
        <dbReference type="SAM" id="Coils"/>
    </source>
</evidence>
<dbReference type="AlphaFoldDB" id="A0A6J4RCG5"/>
<proteinExistence type="predicted"/>
<name>A0A6J4RCG5_9ACTN</name>
<evidence type="ECO:0000313" key="3">
    <source>
        <dbReference type="EMBL" id="CAA9470264.1"/>
    </source>
</evidence>
<evidence type="ECO:0000256" key="2">
    <source>
        <dbReference type="SAM" id="Phobius"/>
    </source>
</evidence>
<feature type="transmembrane region" description="Helical" evidence="2">
    <location>
        <begin position="14"/>
        <end position="31"/>
    </location>
</feature>
<evidence type="ECO:0008006" key="4">
    <source>
        <dbReference type="Google" id="ProtNLM"/>
    </source>
</evidence>
<dbReference type="InterPro" id="IPR007060">
    <property type="entry name" value="FtsL/DivIC"/>
</dbReference>
<accession>A0A6J4RCG5</accession>
<protein>
    <recommendedName>
        <fullName evidence="4">Cell division protein DivIC (FtsB), stabilizes FtsL against RasP cleavage</fullName>
    </recommendedName>
</protein>
<feature type="coiled-coil region" evidence="1">
    <location>
        <begin position="42"/>
        <end position="78"/>
    </location>
</feature>